<dbReference type="AlphaFoldDB" id="A0A409YPQ2"/>
<dbReference type="Gene3D" id="1.25.40.10">
    <property type="entry name" value="Tetratricopeptide repeat domain"/>
    <property type="match status" value="1"/>
</dbReference>
<feature type="region of interest" description="Disordered" evidence="3">
    <location>
        <begin position="1"/>
        <end position="21"/>
    </location>
</feature>
<dbReference type="EMBL" id="NHTK01000869">
    <property type="protein sequence ID" value="PPR04978.1"/>
    <property type="molecule type" value="Genomic_DNA"/>
</dbReference>
<dbReference type="STRING" id="181874.A0A409YPQ2"/>
<proteinExistence type="predicted"/>
<keyword evidence="1" id="KW-0677">Repeat</keyword>
<organism evidence="4 5">
    <name type="scientific">Panaeolus cyanescens</name>
    <dbReference type="NCBI Taxonomy" id="181874"/>
    <lineage>
        <taxon>Eukaryota</taxon>
        <taxon>Fungi</taxon>
        <taxon>Dikarya</taxon>
        <taxon>Basidiomycota</taxon>
        <taxon>Agaricomycotina</taxon>
        <taxon>Agaricomycetes</taxon>
        <taxon>Agaricomycetidae</taxon>
        <taxon>Agaricales</taxon>
        <taxon>Agaricineae</taxon>
        <taxon>Galeropsidaceae</taxon>
        <taxon>Panaeolus</taxon>
    </lineage>
</organism>
<dbReference type="PANTHER" id="PTHR22904:SF523">
    <property type="entry name" value="STRESS-INDUCED-PHOSPHOPROTEIN 1"/>
    <property type="match status" value="1"/>
</dbReference>
<sequence>MPPKKSQAKTSTGSGVQSNKVLSPELMTLVNKVPVNPVTGLPDVARFMEENPSEMEKLYQQLHKLNVDPTDSDLDSFNYSELKSTIAHESFWVLQIEPMGYVDAAGKPVEDDSAIHKPGVKPTFVLYCYDDAGKYRVTSDCVGLPSADLVLKTIKRAIAWPSAPLKPALPWFLLISIKFSQHVDALRPFLDSLPKPFHWRLETRQEAEGVRDGVDEINQKHIPMSMKLAEEAKLAGNQAFAAKNRPVAIKAYTEAINHLHDVMSQNPTEEQSSKAKKLMAICLSNLSATHLLPGTGQAAEPALKAGKTAEVADPSYAKAYARQASALVILGKKDEAIETIIRALKRKDLENESGLVDRLIELLTHGKGLSDDEAIFKQWAIDLIINDKRPFVKSLMDVKGEYRRRIDAQFAKFPKRS</sequence>
<keyword evidence="2" id="KW-0802">TPR repeat</keyword>
<dbReference type="InterPro" id="IPR011990">
    <property type="entry name" value="TPR-like_helical_dom_sf"/>
</dbReference>
<reference evidence="4 5" key="1">
    <citation type="journal article" date="2018" name="Evol. Lett.">
        <title>Horizontal gene cluster transfer increased hallucinogenic mushroom diversity.</title>
        <authorList>
            <person name="Reynolds H.T."/>
            <person name="Vijayakumar V."/>
            <person name="Gluck-Thaler E."/>
            <person name="Korotkin H.B."/>
            <person name="Matheny P.B."/>
            <person name="Slot J.C."/>
        </authorList>
    </citation>
    <scope>NUCLEOTIDE SEQUENCE [LARGE SCALE GENOMIC DNA]</scope>
    <source>
        <strain evidence="4 5">2629</strain>
    </source>
</reference>
<name>A0A409YPQ2_9AGAR</name>
<gene>
    <name evidence="4" type="ORF">CVT24_010436</name>
</gene>
<comment type="caution">
    <text evidence="4">The sequence shown here is derived from an EMBL/GenBank/DDBJ whole genome shotgun (WGS) entry which is preliminary data.</text>
</comment>
<dbReference type="OrthoDB" id="2942533at2759"/>
<accession>A0A409YPQ2</accession>
<evidence type="ECO:0000256" key="1">
    <source>
        <dbReference type="ARBA" id="ARBA00022737"/>
    </source>
</evidence>
<evidence type="ECO:0000256" key="3">
    <source>
        <dbReference type="SAM" id="MobiDB-lite"/>
    </source>
</evidence>
<keyword evidence="5" id="KW-1185">Reference proteome</keyword>
<dbReference type="PANTHER" id="PTHR22904">
    <property type="entry name" value="TPR REPEAT CONTAINING PROTEIN"/>
    <property type="match status" value="1"/>
</dbReference>
<dbReference type="Proteomes" id="UP000284842">
    <property type="component" value="Unassembled WGS sequence"/>
</dbReference>
<dbReference type="InParanoid" id="A0A409YPQ2"/>
<evidence type="ECO:0000313" key="4">
    <source>
        <dbReference type="EMBL" id="PPR04978.1"/>
    </source>
</evidence>
<feature type="compositionally biased region" description="Polar residues" evidence="3">
    <location>
        <begin position="8"/>
        <end position="21"/>
    </location>
</feature>
<evidence type="ECO:0000313" key="5">
    <source>
        <dbReference type="Proteomes" id="UP000284842"/>
    </source>
</evidence>
<dbReference type="GO" id="GO:0051879">
    <property type="term" value="F:Hsp90 protein binding"/>
    <property type="evidence" value="ECO:0007669"/>
    <property type="project" value="TreeGrafter"/>
</dbReference>
<dbReference type="SUPFAM" id="SSF48452">
    <property type="entry name" value="TPR-like"/>
    <property type="match status" value="1"/>
</dbReference>
<protein>
    <submittedName>
        <fullName evidence="4">Uncharacterized protein</fullName>
    </submittedName>
</protein>
<evidence type="ECO:0000256" key="2">
    <source>
        <dbReference type="ARBA" id="ARBA00022803"/>
    </source>
</evidence>